<dbReference type="Proteomes" id="UP000265703">
    <property type="component" value="Unassembled WGS sequence"/>
</dbReference>
<dbReference type="AlphaFoldDB" id="A0A397TPH5"/>
<organism evidence="1 2">
    <name type="scientific">Glomus cerebriforme</name>
    <dbReference type="NCBI Taxonomy" id="658196"/>
    <lineage>
        <taxon>Eukaryota</taxon>
        <taxon>Fungi</taxon>
        <taxon>Fungi incertae sedis</taxon>
        <taxon>Mucoromycota</taxon>
        <taxon>Glomeromycotina</taxon>
        <taxon>Glomeromycetes</taxon>
        <taxon>Glomerales</taxon>
        <taxon>Glomeraceae</taxon>
        <taxon>Glomus</taxon>
    </lineage>
</organism>
<evidence type="ECO:0000313" key="2">
    <source>
        <dbReference type="Proteomes" id="UP000265703"/>
    </source>
</evidence>
<sequence length="177" mass="21208">MQTGHFSVFVKLKILIHYSKSITSSSERLKKIIYDEYLEVFKKCHNQDLLLCLKIKVKYVKENWKENFHVKYIKKEKLNLFRDYMLEILKVNNLKTDYELLNDDLDIILSEDDYKIIEQNHQKTSNRIEKKKTDNQKQFNQSAWRRLILGQKGLVLHLITELKKIILGPKVLTKGRI</sequence>
<accession>A0A397TPH5</accession>
<dbReference type="EMBL" id="QKYT01000005">
    <property type="protein sequence ID" value="RIA99339.1"/>
    <property type="molecule type" value="Genomic_DNA"/>
</dbReference>
<protein>
    <submittedName>
        <fullName evidence="1">Uncharacterized protein</fullName>
    </submittedName>
</protein>
<gene>
    <name evidence="1" type="ORF">C1645_811578</name>
</gene>
<reference evidence="1 2" key="1">
    <citation type="submission" date="2018-06" db="EMBL/GenBank/DDBJ databases">
        <title>Comparative genomics reveals the genomic features of Rhizophagus irregularis, R. cerebriforme, R. diaphanum and Gigaspora rosea, and their symbiotic lifestyle signature.</title>
        <authorList>
            <person name="Morin E."/>
            <person name="San Clemente H."/>
            <person name="Chen E.C.H."/>
            <person name="De La Providencia I."/>
            <person name="Hainaut M."/>
            <person name="Kuo A."/>
            <person name="Kohler A."/>
            <person name="Murat C."/>
            <person name="Tang N."/>
            <person name="Roy S."/>
            <person name="Loubradou J."/>
            <person name="Henrissat B."/>
            <person name="Grigoriev I.V."/>
            <person name="Corradi N."/>
            <person name="Roux C."/>
            <person name="Martin F.M."/>
        </authorList>
    </citation>
    <scope>NUCLEOTIDE SEQUENCE [LARGE SCALE GENOMIC DNA]</scope>
    <source>
        <strain evidence="1 2">DAOM 227022</strain>
    </source>
</reference>
<proteinExistence type="predicted"/>
<dbReference type="STRING" id="658196.A0A397TPH5"/>
<name>A0A397TPH5_9GLOM</name>
<evidence type="ECO:0000313" key="1">
    <source>
        <dbReference type="EMBL" id="RIA99339.1"/>
    </source>
</evidence>
<comment type="caution">
    <text evidence="1">The sequence shown here is derived from an EMBL/GenBank/DDBJ whole genome shotgun (WGS) entry which is preliminary data.</text>
</comment>
<keyword evidence="2" id="KW-1185">Reference proteome</keyword>